<comment type="caution">
    <text evidence="2">The sequence shown here is derived from an EMBL/GenBank/DDBJ whole genome shotgun (WGS) entry which is preliminary data.</text>
</comment>
<proteinExistence type="predicted"/>
<name>A0A428NZB4_9HYPO</name>
<dbReference type="EMBL" id="NKCL01000973">
    <property type="protein sequence ID" value="RSL46135.1"/>
    <property type="molecule type" value="Genomic_DNA"/>
</dbReference>
<feature type="compositionally biased region" description="Basic and acidic residues" evidence="1">
    <location>
        <begin position="27"/>
        <end position="38"/>
    </location>
</feature>
<accession>A0A428NZB4</accession>
<feature type="region of interest" description="Disordered" evidence="1">
    <location>
        <begin position="16"/>
        <end position="38"/>
    </location>
</feature>
<evidence type="ECO:0000256" key="1">
    <source>
        <dbReference type="SAM" id="MobiDB-lite"/>
    </source>
</evidence>
<evidence type="ECO:0000313" key="3">
    <source>
        <dbReference type="Proteomes" id="UP000287972"/>
    </source>
</evidence>
<sequence length="71" mass="8010">MPLNLRRRIDDLSLFGDGTATHTTKTRRQDTGPAAERRHSSREILLLLSAAVLRSFDLDHGLGLNLNHEFD</sequence>
<keyword evidence="3" id="KW-1185">Reference proteome</keyword>
<gene>
    <name evidence="2" type="ORF">CEP51_015981</name>
</gene>
<protein>
    <submittedName>
        <fullName evidence="2">Uncharacterized protein</fullName>
    </submittedName>
</protein>
<dbReference type="AlphaFoldDB" id="A0A428NZB4"/>
<organism evidence="2 3">
    <name type="scientific">Fusarium floridanum</name>
    <dbReference type="NCBI Taxonomy" id="1325733"/>
    <lineage>
        <taxon>Eukaryota</taxon>
        <taxon>Fungi</taxon>
        <taxon>Dikarya</taxon>
        <taxon>Ascomycota</taxon>
        <taxon>Pezizomycotina</taxon>
        <taxon>Sordariomycetes</taxon>
        <taxon>Hypocreomycetidae</taxon>
        <taxon>Hypocreales</taxon>
        <taxon>Nectriaceae</taxon>
        <taxon>Fusarium</taxon>
        <taxon>Fusarium solani species complex</taxon>
    </lineage>
</organism>
<evidence type="ECO:0000313" key="2">
    <source>
        <dbReference type="EMBL" id="RSL46135.1"/>
    </source>
</evidence>
<reference evidence="2 3" key="1">
    <citation type="submission" date="2017-06" db="EMBL/GenBank/DDBJ databases">
        <title>Comparative genomic analysis of Ambrosia Fusariam Clade fungi.</title>
        <authorList>
            <person name="Stajich J.E."/>
            <person name="Carrillo J."/>
            <person name="Kijimoto T."/>
            <person name="Eskalen A."/>
            <person name="O'Donnell K."/>
            <person name="Kasson M."/>
        </authorList>
    </citation>
    <scope>NUCLEOTIDE SEQUENCE [LARGE SCALE GENOMIC DNA]</scope>
    <source>
        <strain evidence="2 3">NRRL62606</strain>
    </source>
</reference>
<dbReference type="Proteomes" id="UP000287972">
    <property type="component" value="Unassembled WGS sequence"/>
</dbReference>